<evidence type="ECO:0000259" key="2">
    <source>
        <dbReference type="PROSITE" id="PS50280"/>
    </source>
</evidence>
<evidence type="ECO:0000256" key="1">
    <source>
        <dbReference type="SAM" id="MobiDB-lite"/>
    </source>
</evidence>
<feature type="region of interest" description="Disordered" evidence="1">
    <location>
        <begin position="19"/>
        <end position="55"/>
    </location>
</feature>
<organism evidence="3 4">
    <name type="scientific">Thalassiosira pseudonana</name>
    <name type="common">Marine diatom</name>
    <name type="synonym">Cyclotella nana</name>
    <dbReference type="NCBI Taxonomy" id="35128"/>
    <lineage>
        <taxon>Eukaryota</taxon>
        <taxon>Sar</taxon>
        <taxon>Stramenopiles</taxon>
        <taxon>Ochrophyta</taxon>
        <taxon>Bacillariophyta</taxon>
        <taxon>Coscinodiscophyceae</taxon>
        <taxon>Thalassiosirophycidae</taxon>
        <taxon>Thalassiosirales</taxon>
        <taxon>Thalassiosiraceae</taxon>
        <taxon>Thalassiosira</taxon>
    </lineage>
</organism>
<feature type="compositionally biased region" description="Low complexity" evidence="1">
    <location>
        <begin position="122"/>
        <end position="132"/>
    </location>
</feature>
<dbReference type="GeneID" id="7448104"/>
<dbReference type="HOGENOM" id="CLU_521310_0_0_1"/>
<gene>
    <name evidence="3" type="ORF">THAPSDRAFT_24038</name>
</gene>
<dbReference type="eggNOG" id="ENOG502SEFG">
    <property type="taxonomic scope" value="Eukaryota"/>
</dbReference>
<name>B8C8H4_THAPS</name>
<feature type="compositionally biased region" description="Acidic residues" evidence="1">
    <location>
        <begin position="96"/>
        <end position="118"/>
    </location>
</feature>
<dbReference type="OMA" id="YSISEWM"/>
<feature type="compositionally biased region" description="Acidic residues" evidence="1">
    <location>
        <begin position="135"/>
        <end position="144"/>
    </location>
</feature>
<dbReference type="PaxDb" id="35128-Thaps24038"/>
<evidence type="ECO:0000313" key="4">
    <source>
        <dbReference type="Proteomes" id="UP000001449"/>
    </source>
</evidence>
<dbReference type="InterPro" id="IPR046341">
    <property type="entry name" value="SET_dom_sf"/>
</dbReference>
<evidence type="ECO:0000313" key="3">
    <source>
        <dbReference type="EMBL" id="EED90288.1"/>
    </source>
</evidence>
<dbReference type="CDD" id="cd20071">
    <property type="entry name" value="SET_SMYD"/>
    <property type="match status" value="1"/>
</dbReference>
<keyword evidence="4" id="KW-1185">Reference proteome</keyword>
<dbReference type="PROSITE" id="PS50280">
    <property type="entry name" value="SET"/>
    <property type="match status" value="1"/>
</dbReference>
<accession>B8C8H4</accession>
<feature type="region of interest" description="Disordered" evidence="1">
    <location>
        <begin position="96"/>
        <end position="147"/>
    </location>
</feature>
<feature type="compositionally biased region" description="Polar residues" evidence="1">
    <location>
        <begin position="43"/>
        <end position="53"/>
    </location>
</feature>
<feature type="region of interest" description="Disordered" evidence="1">
    <location>
        <begin position="331"/>
        <end position="357"/>
    </location>
</feature>
<dbReference type="AlphaFoldDB" id="B8C8H4"/>
<dbReference type="SMART" id="SM00317">
    <property type="entry name" value="SET"/>
    <property type="match status" value="1"/>
</dbReference>
<feature type="compositionally biased region" description="Acidic residues" evidence="1">
    <location>
        <begin position="24"/>
        <end position="39"/>
    </location>
</feature>
<dbReference type="Pfam" id="PF00856">
    <property type="entry name" value="SET"/>
    <property type="match status" value="1"/>
</dbReference>
<dbReference type="SUPFAM" id="SSF82199">
    <property type="entry name" value="SET domain"/>
    <property type="match status" value="1"/>
</dbReference>
<reference evidence="3 4" key="1">
    <citation type="journal article" date="2004" name="Science">
        <title>The genome of the diatom Thalassiosira pseudonana: ecology, evolution, and metabolism.</title>
        <authorList>
            <person name="Armbrust E.V."/>
            <person name="Berges J.A."/>
            <person name="Bowler C."/>
            <person name="Green B.R."/>
            <person name="Martinez D."/>
            <person name="Putnam N.H."/>
            <person name="Zhou S."/>
            <person name="Allen A.E."/>
            <person name="Apt K.E."/>
            <person name="Bechner M."/>
            <person name="Brzezinski M.A."/>
            <person name="Chaal B.K."/>
            <person name="Chiovitti A."/>
            <person name="Davis A.K."/>
            <person name="Demarest M.S."/>
            <person name="Detter J.C."/>
            <person name="Glavina T."/>
            <person name="Goodstein D."/>
            <person name="Hadi M.Z."/>
            <person name="Hellsten U."/>
            <person name="Hildebrand M."/>
            <person name="Jenkins B.D."/>
            <person name="Jurka J."/>
            <person name="Kapitonov V.V."/>
            <person name="Kroger N."/>
            <person name="Lau W.W."/>
            <person name="Lane T.W."/>
            <person name="Larimer F.W."/>
            <person name="Lippmeier J.C."/>
            <person name="Lucas S."/>
            <person name="Medina M."/>
            <person name="Montsant A."/>
            <person name="Obornik M."/>
            <person name="Parker M.S."/>
            <person name="Palenik B."/>
            <person name="Pazour G.J."/>
            <person name="Richardson P.M."/>
            <person name="Rynearson T.A."/>
            <person name="Saito M.A."/>
            <person name="Schwartz D.C."/>
            <person name="Thamatrakoln K."/>
            <person name="Valentin K."/>
            <person name="Vardi A."/>
            <person name="Wilkerson F.P."/>
            <person name="Rokhsar D.S."/>
        </authorList>
    </citation>
    <scope>NUCLEOTIDE SEQUENCE [LARGE SCALE GENOMIC DNA]</scope>
    <source>
        <strain evidence="3 4">CCMP1335</strain>
    </source>
</reference>
<dbReference type="STRING" id="35128.B8C8H4"/>
<dbReference type="GO" id="GO:0005634">
    <property type="term" value="C:nucleus"/>
    <property type="evidence" value="ECO:0000318"/>
    <property type="project" value="GO_Central"/>
</dbReference>
<dbReference type="KEGG" id="tps:THAPSDRAFT_24038"/>
<reference evidence="3 4" key="2">
    <citation type="journal article" date="2008" name="Nature">
        <title>The Phaeodactylum genome reveals the evolutionary history of diatom genomes.</title>
        <authorList>
            <person name="Bowler C."/>
            <person name="Allen A.E."/>
            <person name="Badger J.H."/>
            <person name="Grimwood J."/>
            <person name="Jabbari K."/>
            <person name="Kuo A."/>
            <person name="Maheswari U."/>
            <person name="Martens C."/>
            <person name="Maumus F."/>
            <person name="Otillar R.P."/>
            <person name="Rayko E."/>
            <person name="Salamov A."/>
            <person name="Vandepoele K."/>
            <person name="Beszteri B."/>
            <person name="Gruber A."/>
            <person name="Heijde M."/>
            <person name="Katinka M."/>
            <person name="Mock T."/>
            <person name="Valentin K."/>
            <person name="Verret F."/>
            <person name="Berges J.A."/>
            <person name="Brownlee C."/>
            <person name="Cadoret J.P."/>
            <person name="Chiovitti A."/>
            <person name="Choi C.J."/>
            <person name="Coesel S."/>
            <person name="De Martino A."/>
            <person name="Detter J.C."/>
            <person name="Durkin C."/>
            <person name="Falciatore A."/>
            <person name="Fournet J."/>
            <person name="Haruta M."/>
            <person name="Huysman M.J."/>
            <person name="Jenkins B.D."/>
            <person name="Jiroutova K."/>
            <person name="Jorgensen R.E."/>
            <person name="Joubert Y."/>
            <person name="Kaplan A."/>
            <person name="Kroger N."/>
            <person name="Kroth P.G."/>
            <person name="La Roche J."/>
            <person name="Lindquist E."/>
            <person name="Lommer M."/>
            <person name="Martin-Jezequel V."/>
            <person name="Lopez P.J."/>
            <person name="Lucas S."/>
            <person name="Mangogna M."/>
            <person name="McGinnis K."/>
            <person name="Medlin L.K."/>
            <person name="Montsant A."/>
            <person name="Oudot-Le Secq M.P."/>
            <person name="Napoli C."/>
            <person name="Obornik M."/>
            <person name="Parker M.S."/>
            <person name="Petit J.L."/>
            <person name="Porcel B.M."/>
            <person name="Poulsen N."/>
            <person name="Robison M."/>
            <person name="Rychlewski L."/>
            <person name="Rynearson T.A."/>
            <person name="Schmutz J."/>
            <person name="Shapiro H."/>
            <person name="Siaut M."/>
            <person name="Stanley M."/>
            <person name="Sussman M.R."/>
            <person name="Taylor A.R."/>
            <person name="Vardi A."/>
            <person name="von Dassow P."/>
            <person name="Vyverman W."/>
            <person name="Willis A."/>
            <person name="Wyrwicz L.S."/>
            <person name="Rokhsar D.S."/>
            <person name="Weissenbach J."/>
            <person name="Armbrust E.V."/>
            <person name="Green B.R."/>
            <person name="Van de Peer Y."/>
            <person name="Grigoriev I.V."/>
        </authorList>
    </citation>
    <scope>NUCLEOTIDE SEQUENCE [LARGE SCALE GENOMIC DNA]</scope>
    <source>
        <strain evidence="3 4">CCMP1335</strain>
    </source>
</reference>
<dbReference type="EMBL" id="CM000645">
    <property type="protein sequence ID" value="EED90288.1"/>
    <property type="molecule type" value="Genomic_DNA"/>
</dbReference>
<dbReference type="InParanoid" id="B8C8H4"/>
<protein>
    <recommendedName>
        <fullName evidence="2">SET domain-containing protein</fullName>
    </recommendedName>
</protein>
<feature type="domain" description="SET" evidence="2">
    <location>
        <begin position="55"/>
        <end position="311"/>
    </location>
</feature>
<dbReference type="Gene3D" id="2.170.270.10">
    <property type="entry name" value="SET domain"/>
    <property type="match status" value="1"/>
</dbReference>
<dbReference type="Proteomes" id="UP000001449">
    <property type="component" value="Chromosome 9"/>
</dbReference>
<dbReference type="PANTHER" id="PTHR47643">
    <property type="entry name" value="TPR DOMAIN PROTEIN (AFU_ORTHOLOGUE AFUA_5G12710)"/>
    <property type="match status" value="1"/>
</dbReference>
<dbReference type="RefSeq" id="XP_002292313.1">
    <property type="nucleotide sequence ID" value="XM_002292277.1"/>
</dbReference>
<dbReference type="PANTHER" id="PTHR47643:SF2">
    <property type="entry name" value="TPR DOMAIN PROTEIN (AFU_ORTHOLOGUE AFUA_5G12710)"/>
    <property type="match status" value="1"/>
</dbReference>
<proteinExistence type="predicted"/>
<dbReference type="InterPro" id="IPR053209">
    <property type="entry name" value="Gramillin-biosynth_MTr"/>
</dbReference>
<dbReference type="InterPro" id="IPR001214">
    <property type="entry name" value="SET_dom"/>
</dbReference>
<sequence>MSDPIDSLLRQATEYAQKLATQTDDIDDDGNDDDDDELDLTYPNPSTLATIQSDKLMEVQDDDTKGRGFYALKDLKAGTRLVVAKPLAMVMGSELEALEDMDGGDEEEEDLDSDDGNEVDGKPTPTAKATKTPESDDDGSDTGEIEATGTKQNGIIILRLLQKLSADPSLWTDQLSTLFPRDEESALDLPTWLCSDVMIGMEIERQFNELPLLNLFKDNNESICKEIQLRLPLVVRYNVLSMETAPELFVHPDVENGGMSELSGTGLYGSEVSYFNHSCVPNVSRYCIGDVMFFVTNRSVKKGDELCFSYIEHEFLCESAEKRTLLLDMNFTDSDDGGKERPNKRQKTAAGTASVKGSDDDIPLPLIDVDMQSELMATPLMERLELIEELLEPEEPLDPEQDYKCDKYQLTILHAITLDGLGRTSDALKEWESCVDFATKYFPPLDETTVALNVQAALCAHKDGKADIAKGHAKKAMEMHDALFGGGVERFRNRYEKEFLVKMRHRTEKEIASDVESLFSKMS</sequence>